<organism evidence="5 6">
    <name type="scientific">Periconia macrospinosa</name>
    <dbReference type="NCBI Taxonomy" id="97972"/>
    <lineage>
        <taxon>Eukaryota</taxon>
        <taxon>Fungi</taxon>
        <taxon>Dikarya</taxon>
        <taxon>Ascomycota</taxon>
        <taxon>Pezizomycotina</taxon>
        <taxon>Dothideomycetes</taxon>
        <taxon>Pleosporomycetidae</taxon>
        <taxon>Pleosporales</taxon>
        <taxon>Massarineae</taxon>
        <taxon>Periconiaceae</taxon>
        <taxon>Periconia</taxon>
    </lineage>
</organism>
<dbReference type="OrthoDB" id="74360at2759"/>
<evidence type="ECO:0000256" key="4">
    <source>
        <dbReference type="ARBA" id="ARBA00023002"/>
    </source>
</evidence>
<protein>
    <submittedName>
        <fullName evidence="5">FAD/NAD(P)-binding domain-containing protein</fullName>
    </submittedName>
</protein>
<comment type="similarity">
    <text evidence="1">Belongs to the FAD-binding monooxygenase family.</text>
</comment>
<dbReference type="SUPFAM" id="SSF51905">
    <property type="entry name" value="FAD/NAD(P)-binding domain"/>
    <property type="match status" value="1"/>
</dbReference>
<dbReference type="GO" id="GO:0050660">
    <property type="term" value="F:flavin adenine dinucleotide binding"/>
    <property type="evidence" value="ECO:0007669"/>
    <property type="project" value="InterPro"/>
</dbReference>
<gene>
    <name evidence="5" type="ORF">DM02DRAFT_582275</name>
</gene>
<accession>A0A2V1EAY6</accession>
<dbReference type="EMBL" id="KZ805308">
    <property type="protein sequence ID" value="PVI06520.1"/>
    <property type="molecule type" value="Genomic_DNA"/>
</dbReference>
<dbReference type="Gene3D" id="3.50.50.60">
    <property type="entry name" value="FAD/NAD(P)-binding domain"/>
    <property type="match status" value="2"/>
</dbReference>
<evidence type="ECO:0000256" key="3">
    <source>
        <dbReference type="ARBA" id="ARBA00022827"/>
    </source>
</evidence>
<dbReference type="InterPro" id="IPR036188">
    <property type="entry name" value="FAD/NAD-bd_sf"/>
</dbReference>
<dbReference type="PANTHER" id="PTHR42877">
    <property type="entry name" value="L-ORNITHINE N(5)-MONOOXYGENASE-RELATED"/>
    <property type="match status" value="1"/>
</dbReference>
<dbReference type="InterPro" id="IPR051209">
    <property type="entry name" value="FAD-bind_Monooxygenase_sf"/>
</dbReference>
<dbReference type="Proteomes" id="UP000244855">
    <property type="component" value="Unassembled WGS sequence"/>
</dbReference>
<dbReference type="GO" id="GO:0050661">
    <property type="term" value="F:NADP binding"/>
    <property type="evidence" value="ECO:0007669"/>
    <property type="project" value="InterPro"/>
</dbReference>
<keyword evidence="3" id="KW-0274">FAD</keyword>
<keyword evidence="2" id="KW-0285">Flavoprotein</keyword>
<proteinExistence type="inferred from homology"/>
<evidence type="ECO:0000256" key="1">
    <source>
        <dbReference type="ARBA" id="ARBA00010139"/>
    </source>
</evidence>
<dbReference type="Pfam" id="PF00743">
    <property type="entry name" value="FMO-like"/>
    <property type="match status" value="1"/>
</dbReference>
<name>A0A2V1EAY6_9PLEO</name>
<reference evidence="5 6" key="1">
    <citation type="journal article" date="2018" name="Sci. Rep.">
        <title>Comparative genomics provides insights into the lifestyle and reveals functional heterogeneity of dark septate endophytic fungi.</title>
        <authorList>
            <person name="Knapp D.G."/>
            <person name="Nemeth J.B."/>
            <person name="Barry K."/>
            <person name="Hainaut M."/>
            <person name="Henrissat B."/>
            <person name="Johnson J."/>
            <person name="Kuo A."/>
            <person name="Lim J.H.P."/>
            <person name="Lipzen A."/>
            <person name="Nolan M."/>
            <person name="Ohm R.A."/>
            <person name="Tamas L."/>
            <person name="Grigoriev I.V."/>
            <person name="Spatafora J.W."/>
            <person name="Nagy L.G."/>
            <person name="Kovacs G.M."/>
        </authorList>
    </citation>
    <scope>NUCLEOTIDE SEQUENCE [LARGE SCALE GENOMIC DNA]</scope>
    <source>
        <strain evidence="5 6">DSE2036</strain>
    </source>
</reference>
<keyword evidence="4" id="KW-0560">Oxidoreductase</keyword>
<dbReference type="AlphaFoldDB" id="A0A2V1EAY6"/>
<keyword evidence="6" id="KW-1185">Reference proteome</keyword>
<dbReference type="PANTHER" id="PTHR42877:SF5">
    <property type="entry name" value="L-ORNITHINE N(5)-MONOOXYGENASE-RELATED"/>
    <property type="match status" value="1"/>
</dbReference>
<sequence>MPYDTEVLIIGAGMSGLGLAVQIIRKFGVRNFELIEKAEDVGGTWLANKYPGCGCDVASHFYSYSFALNPNWTRKYSMQPEIQAYFRSVAEQYQVVDHIRFHSVVEKAEWDDRDKTWVVTVLDLNTQDRQIRRAKILVSAVGALSVPKECDIPGKDDFKGRMFHSAQWDWDLDWEGKDVVVLGNGCSATQFLPIMASTNPVRKITQFSRQAQYLSERENPYYSSIFKATMRYVPLAMRIYRAVFYWQMERDFSGFPIENGRPIREELKKGNEDYVKRVAPQGYWDALIPKAEIGCKRKVLDTEYLASLHKENVELVHNDPVDRITDTGVQTRSGRDVKADAIVLAIGFATQQMLFPMQITGRHGLRLNEYWESTQVAQAYFGTCVPSFPNFFILMGPNTTTGHLSVIYTVECQINFTLRVIAPIIHSLPSYRARLLPSLTPHLLRPAPTTVEVTAEAAHRDSTWTQKEARKLVWSSGCVNWAVDPKTGLNNMMYPDWQYLFWLRSIFWKKADFEYRDERTGEVVRRNKIDAGRVVGFSAAALLIAGTVWRREGAMEGLGASLKEFGRGLVGWMPMGITASRF</sequence>
<evidence type="ECO:0000256" key="2">
    <source>
        <dbReference type="ARBA" id="ARBA00022630"/>
    </source>
</evidence>
<dbReference type="InterPro" id="IPR020946">
    <property type="entry name" value="Flavin_mOase-like"/>
</dbReference>
<dbReference type="STRING" id="97972.A0A2V1EAY6"/>
<evidence type="ECO:0000313" key="6">
    <source>
        <dbReference type="Proteomes" id="UP000244855"/>
    </source>
</evidence>
<evidence type="ECO:0000313" key="5">
    <source>
        <dbReference type="EMBL" id="PVI06520.1"/>
    </source>
</evidence>
<dbReference type="GO" id="GO:0004499">
    <property type="term" value="F:N,N-dimethylaniline monooxygenase activity"/>
    <property type="evidence" value="ECO:0007669"/>
    <property type="project" value="InterPro"/>
</dbReference>